<evidence type="ECO:0000256" key="1">
    <source>
        <dbReference type="SAM" id="MobiDB-lite"/>
    </source>
</evidence>
<dbReference type="AlphaFoldDB" id="A0A0E0G6H6"/>
<accession>A0A0E0G6H6</accession>
<reference evidence="2" key="1">
    <citation type="submission" date="2015-04" db="UniProtKB">
        <authorList>
            <consortium name="EnsemblPlants"/>
        </authorList>
    </citation>
    <scope>IDENTIFICATION</scope>
    <source>
        <strain evidence="2">SL10</strain>
    </source>
</reference>
<protein>
    <submittedName>
        <fullName evidence="2">Uncharacterized protein</fullName>
    </submittedName>
</protein>
<evidence type="ECO:0000313" key="2">
    <source>
        <dbReference type="EnsemblPlants" id="ONIVA02G17740.1"/>
    </source>
</evidence>
<dbReference type="HOGENOM" id="CLU_1761717_0_0_1"/>
<proteinExistence type="predicted"/>
<dbReference type="Gramene" id="ONIVA02G17740.1">
    <property type="protein sequence ID" value="ONIVA02G17740.1"/>
    <property type="gene ID" value="ONIVA02G17740"/>
</dbReference>
<feature type="compositionally biased region" description="Gly residues" evidence="1">
    <location>
        <begin position="56"/>
        <end position="73"/>
    </location>
</feature>
<name>A0A0E0G6H6_ORYNI</name>
<keyword evidence="3" id="KW-1185">Reference proteome</keyword>
<dbReference type="Proteomes" id="UP000006591">
    <property type="component" value="Chromosome 2"/>
</dbReference>
<feature type="compositionally biased region" description="Basic and acidic residues" evidence="1">
    <location>
        <begin position="46"/>
        <end position="55"/>
    </location>
</feature>
<feature type="region of interest" description="Disordered" evidence="1">
    <location>
        <begin position="1"/>
        <end position="74"/>
    </location>
</feature>
<sequence length="148" mass="16368">MATARWIRHPEEDLATRDKDQARRGGGGAELTVAVARQRRRSAWGPRREEARRSGTDGGCVGRQGTSSGGDRVGYGMRRLGRWRQWWCRRSVVVRSAKVVTNAAIGYKVRSMVVGRGWPARGAGVALPLRRQRLDGSGASVRQQGISW</sequence>
<reference evidence="2" key="2">
    <citation type="submission" date="2018-04" db="EMBL/GenBank/DDBJ databases">
        <title>OnivRS2 (Oryza nivara Reference Sequence Version 2).</title>
        <authorList>
            <person name="Zhang J."/>
            <person name="Kudrna D."/>
            <person name="Lee S."/>
            <person name="Talag J."/>
            <person name="Rajasekar S."/>
            <person name="Welchert J."/>
            <person name="Hsing Y.-I."/>
            <person name="Wing R.A."/>
        </authorList>
    </citation>
    <scope>NUCLEOTIDE SEQUENCE [LARGE SCALE GENOMIC DNA]</scope>
    <source>
        <strain evidence="2">SL10</strain>
    </source>
</reference>
<dbReference type="EnsemblPlants" id="ONIVA02G17740.1">
    <property type="protein sequence ID" value="ONIVA02G17740.1"/>
    <property type="gene ID" value="ONIVA02G17740"/>
</dbReference>
<feature type="compositionally biased region" description="Basic and acidic residues" evidence="1">
    <location>
        <begin position="8"/>
        <end position="23"/>
    </location>
</feature>
<organism evidence="2">
    <name type="scientific">Oryza nivara</name>
    <name type="common">Indian wild rice</name>
    <name type="synonym">Oryza sativa f. spontanea</name>
    <dbReference type="NCBI Taxonomy" id="4536"/>
    <lineage>
        <taxon>Eukaryota</taxon>
        <taxon>Viridiplantae</taxon>
        <taxon>Streptophyta</taxon>
        <taxon>Embryophyta</taxon>
        <taxon>Tracheophyta</taxon>
        <taxon>Spermatophyta</taxon>
        <taxon>Magnoliopsida</taxon>
        <taxon>Liliopsida</taxon>
        <taxon>Poales</taxon>
        <taxon>Poaceae</taxon>
        <taxon>BOP clade</taxon>
        <taxon>Oryzoideae</taxon>
        <taxon>Oryzeae</taxon>
        <taxon>Oryzinae</taxon>
        <taxon>Oryza</taxon>
    </lineage>
</organism>
<evidence type="ECO:0000313" key="3">
    <source>
        <dbReference type="Proteomes" id="UP000006591"/>
    </source>
</evidence>